<keyword evidence="1" id="KW-0812">Transmembrane</keyword>
<feature type="domain" description="Inositol polyphosphate-related phosphatase" evidence="2">
    <location>
        <begin position="224"/>
        <end position="523"/>
    </location>
</feature>
<dbReference type="Pfam" id="PF22669">
    <property type="entry name" value="Exo_endo_phos2"/>
    <property type="match status" value="1"/>
</dbReference>
<protein>
    <recommendedName>
        <fullName evidence="2">Inositol polyphosphate-related phosphatase domain-containing protein</fullName>
    </recommendedName>
</protein>
<reference evidence="3" key="2">
    <citation type="journal article" date="2010" name="Science">
        <title>The genome of the Western clawed frog Xenopus tropicalis.</title>
        <authorList>
            <person name="Hellsten U."/>
            <person name="Harland R.M."/>
            <person name="Gilchrist M.J."/>
            <person name="Hendrix D."/>
            <person name="Jurka J."/>
            <person name="Kapitonov V."/>
            <person name="Ovcharenko I."/>
            <person name="Putnam N.H."/>
            <person name="Shu S."/>
            <person name="Taher L."/>
            <person name="Blitz I.L."/>
            <person name="Blumberg B."/>
            <person name="Dichmann D.S."/>
            <person name="Dubchak I."/>
            <person name="Amaya E."/>
            <person name="Detter J.C."/>
            <person name="Fletcher R."/>
            <person name="Gerhard D.S."/>
            <person name="Goodstein D."/>
            <person name="Graves T."/>
            <person name="Grigoriev I.V."/>
            <person name="Grimwood J."/>
            <person name="Kawashima T."/>
            <person name="Lindquist E."/>
            <person name="Lucas S.M."/>
            <person name="Mead P.E."/>
            <person name="Mitros T."/>
            <person name="Ogino H."/>
            <person name="Ohta Y."/>
            <person name="Poliakov A.V."/>
            <person name="Pollet N."/>
            <person name="Robert J."/>
            <person name="Salamov A."/>
            <person name="Sater A.K."/>
            <person name="Schmutz J."/>
            <person name="Terry A."/>
            <person name="Vize P.D."/>
            <person name="Warren W.C."/>
            <person name="Wells D."/>
            <person name="Wills A."/>
            <person name="Wilson R.K."/>
            <person name="Zimmerman L.B."/>
            <person name="Zorn A.M."/>
            <person name="Grainger R."/>
            <person name="Grammer T."/>
            <person name="Khokha M.K."/>
            <person name="Richardson P.M."/>
            <person name="Rokhsar D.S."/>
        </authorList>
    </citation>
    <scope>NUCLEOTIDE SEQUENCE [LARGE SCALE GENOMIC DNA]</scope>
    <source>
        <strain evidence="3">Nigerian</strain>
    </source>
</reference>
<dbReference type="PANTHER" id="PTHR46625:SF2">
    <property type="entry name" value="PHOSPHATIDYLINOSITOL POLYPHOSPHATE 5-PHOSPHATASE TYPE IV-LIKE"/>
    <property type="match status" value="1"/>
</dbReference>
<dbReference type="AlphaFoldDB" id="A0A1B8XUT1"/>
<feature type="transmembrane region" description="Helical" evidence="1">
    <location>
        <begin position="187"/>
        <end position="207"/>
    </location>
</feature>
<proteinExistence type="predicted"/>
<dbReference type="SUPFAM" id="SSF56219">
    <property type="entry name" value="DNase I-like"/>
    <property type="match status" value="1"/>
</dbReference>
<evidence type="ECO:0000313" key="3">
    <source>
        <dbReference type="EMBL" id="OCA14413.1"/>
    </source>
</evidence>
<dbReference type="GO" id="GO:0046856">
    <property type="term" value="P:phosphatidylinositol dephosphorylation"/>
    <property type="evidence" value="ECO:0007669"/>
    <property type="project" value="InterPro"/>
</dbReference>
<dbReference type="GO" id="GO:0004445">
    <property type="term" value="F:inositol-polyphosphate 5-phosphatase activity"/>
    <property type="evidence" value="ECO:0007669"/>
    <property type="project" value="InterPro"/>
</dbReference>
<accession>A0A1B8XUT1</accession>
<evidence type="ECO:0000256" key="1">
    <source>
        <dbReference type="SAM" id="Phobius"/>
    </source>
</evidence>
<dbReference type="Gene3D" id="3.60.10.10">
    <property type="entry name" value="Endonuclease/exonuclease/phosphatase"/>
    <property type="match status" value="1"/>
</dbReference>
<dbReference type="SMART" id="SM00128">
    <property type="entry name" value="IPPc"/>
    <property type="match status" value="1"/>
</dbReference>
<keyword evidence="1" id="KW-0472">Membrane</keyword>
<name>A0A1B8XUT1_XENTR</name>
<organism evidence="3">
    <name type="scientific">Xenopus tropicalis</name>
    <name type="common">Western clawed frog</name>
    <name type="synonym">Silurana tropicalis</name>
    <dbReference type="NCBI Taxonomy" id="8364"/>
    <lineage>
        <taxon>Eukaryota</taxon>
        <taxon>Metazoa</taxon>
        <taxon>Chordata</taxon>
        <taxon>Craniata</taxon>
        <taxon>Vertebrata</taxon>
        <taxon>Euteleostomi</taxon>
        <taxon>Amphibia</taxon>
        <taxon>Batrachia</taxon>
        <taxon>Anura</taxon>
        <taxon>Pipoidea</taxon>
        <taxon>Pipidae</taxon>
        <taxon>Xenopodinae</taxon>
        <taxon>Xenopus</taxon>
        <taxon>Silurana</taxon>
    </lineage>
</organism>
<keyword evidence="1" id="KW-1133">Transmembrane helix</keyword>
<dbReference type="InterPro" id="IPR000300">
    <property type="entry name" value="IPPc"/>
</dbReference>
<dbReference type="EMBL" id="KV461681">
    <property type="protein sequence ID" value="OCA14413.1"/>
    <property type="molecule type" value="Genomic_DNA"/>
</dbReference>
<dbReference type="PANTHER" id="PTHR46625">
    <property type="entry name" value="72 KDA INOSITOL POLYPHOSPHATE 5-PHOSPHATASE"/>
    <property type="match status" value="1"/>
</dbReference>
<dbReference type="InterPro" id="IPR042478">
    <property type="entry name" value="INPP5E"/>
</dbReference>
<reference evidence="3" key="1">
    <citation type="submission" date="2009-11" db="EMBL/GenBank/DDBJ databases">
        <authorList>
            <consortium name="US DOE Joint Genome Institute (JGI-PGF)"/>
            <person name="Ottilar R."/>
            <person name="Schmutz J."/>
            <person name="Salamov A."/>
            <person name="Cheng J.F."/>
            <person name="Lucas S."/>
            <person name="Pitluck S."/>
            <person name="Gundlach H."/>
            <person name="Guo Y."/>
            <person name="Haberer G."/>
            <person name="Nasrallah J."/>
            <person name="Mayer K.F.X."/>
            <person name="van de Peer Y."/>
            <person name="Weigel D."/>
            <person name="Grigoriev I.V."/>
        </authorList>
    </citation>
    <scope>NUCLEOTIDE SEQUENCE</scope>
    <source>
        <strain evidence="3">Nigerian</strain>
    </source>
</reference>
<evidence type="ECO:0000259" key="2">
    <source>
        <dbReference type="SMART" id="SM00128"/>
    </source>
</evidence>
<feature type="transmembrane region" description="Helical" evidence="1">
    <location>
        <begin position="80"/>
        <end position="99"/>
    </location>
</feature>
<feature type="transmembrane region" description="Helical" evidence="1">
    <location>
        <begin position="126"/>
        <end position="144"/>
    </location>
</feature>
<reference evidence="3" key="3">
    <citation type="submission" date="2016-05" db="EMBL/GenBank/DDBJ databases">
        <title>WGS assembly of Xenopus tropicalis.</title>
        <authorList>
            <person name="Sessions A."/>
            <person name="Jenkins J."/>
            <person name="Mitros T."/>
            <person name="Lyons J.T."/>
            <person name="Dichmann D.S."/>
            <person name="Robert J."/>
            <person name="Harland R.M."/>
            <person name="Rokhsar D.S."/>
        </authorList>
    </citation>
    <scope>NUCLEOTIDE SEQUENCE</scope>
    <source>
        <strain evidence="3">Nigerian</strain>
    </source>
</reference>
<dbReference type="InterPro" id="IPR036691">
    <property type="entry name" value="Endo/exonu/phosph_ase_sf"/>
</dbReference>
<gene>
    <name evidence="3" type="ORF">XENTR_v90026817mg</name>
</gene>
<sequence length="551" mass="63186">MYFQPYVAFLILLEQFLFSSDRSSLTRTEIPTPEEFELGVEETVEETYPLGPVILMVFLLAVAIDWTVGRYWRHPYRQRIGWAHRVTFMIFMALIYTHHASLESNEEGPVYEDIDHDEETEENVPFYLLVLLVFICGSAIDWYFRCTTKGHPGERIYTHHASLGLHEEGSVYEETDDDEDEESKGSFPFYLIALLVFIFGLPIAWYFSSAIRGHPGEGSLGEQNNLSVFVATWNMNGKKDLPERLDDLLFPSGAESAQDLYVIGVQEGCPYRQEWEQRLQRTLGPRYVSLHSATHGVLYLSLFLRRDLVGFCSKVESATVNTRFFPMIKTKGAVAASFTFNGTSFLFINAHFAAGDSNVKKRVQNYRKIIKELRLPRNIPDPNPDTDDVTAQFDQVFWFGDLNFRLSKSRGEVDSILENLPENDMSPLLQYDQLAAELAKGSIFQGFKEAQIHFRPTYKFNIGSDDYDTSKKRRAPSYTDRVMYRSRHEGHIQVLKYGSCPLMRQSDHKPVFGLFRVRIRPGSDNSLDIWHRRVGGANTWKTNGLIFGTGG</sequence>
<feature type="transmembrane region" description="Helical" evidence="1">
    <location>
        <begin position="50"/>
        <end position="68"/>
    </location>
</feature>